<keyword evidence="4 6" id="KW-0472">Membrane</keyword>
<dbReference type="HOGENOM" id="CLU_021702_0_0_1"/>
<feature type="compositionally biased region" description="Low complexity" evidence="5">
    <location>
        <begin position="391"/>
        <end position="420"/>
    </location>
</feature>
<dbReference type="GeneID" id="18818133"/>
<evidence type="ECO:0000256" key="1">
    <source>
        <dbReference type="ARBA" id="ARBA00004370"/>
    </source>
</evidence>
<dbReference type="Gene3D" id="3.10.20.90">
    <property type="entry name" value="Phosphatidylinositol 3-kinase Catalytic Subunit, Chain A, domain 1"/>
    <property type="match status" value="1"/>
</dbReference>
<feature type="transmembrane region" description="Helical" evidence="6">
    <location>
        <begin position="342"/>
        <end position="363"/>
    </location>
</feature>
<evidence type="ECO:0000256" key="2">
    <source>
        <dbReference type="ARBA" id="ARBA00022692"/>
    </source>
</evidence>
<dbReference type="OrthoDB" id="21589at2759"/>
<evidence type="ECO:0000256" key="3">
    <source>
        <dbReference type="ARBA" id="ARBA00022989"/>
    </source>
</evidence>
<reference evidence="8" key="1">
    <citation type="submission" date="2011-04" db="EMBL/GenBank/DDBJ databases">
        <title>Evolution of plant cell wall degrading machinery underlies the functional diversity of forest fungi.</title>
        <authorList>
            <consortium name="US DOE Joint Genome Institute (JGI-PGF)"/>
            <person name="Eastwood D.C."/>
            <person name="Floudas D."/>
            <person name="Binder M."/>
            <person name="Majcherczyk A."/>
            <person name="Schneider P."/>
            <person name="Aerts A."/>
            <person name="Asiegbu F.O."/>
            <person name="Baker S.E."/>
            <person name="Barry K."/>
            <person name="Bendiksby M."/>
            <person name="Blumentritt M."/>
            <person name="Coutinho P.M."/>
            <person name="Cullen D."/>
            <person name="Cullen D."/>
            <person name="Gathman A."/>
            <person name="Goodell B."/>
            <person name="Henrissat B."/>
            <person name="Ihrmark K."/>
            <person name="Kauserud H."/>
            <person name="Kohler A."/>
            <person name="LaButti K."/>
            <person name="Lapidus A."/>
            <person name="Lavin J.L."/>
            <person name="Lee Y.-H."/>
            <person name="Lindquist E."/>
            <person name="Lilly W."/>
            <person name="Lucas S."/>
            <person name="Morin E."/>
            <person name="Murat C."/>
            <person name="Oguiza J.A."/>
            <person name="Park J."/>
            <person name="Pisabarro A.G."/>
            <person name="Riley R."/>
            <person name="Rosling A."/>
            <person name="Salamov A."/>
            <person name="Schmidt O."/>
            <person name="Schmutz J."/>
            <person name="Skrede I."/>
            <person name="Stenlid J."/>
            <person name="Wiebenga A."/>
            <person name="Xie X."/>
            <person name="Kues U."/>
            <person name="Hibbett D.S."/>
            <person name="Hoffmeister D."/>
            <person name="Hogberg N."/>
            <person name="Martin F."/>
            <person name="Grigoriev I.V."/>
            <person name="Watkinson S.C."/>
        </authorList>
    </citation>
    <scope>NUCLEOTIDE SEQUENCE</scope>
    <source>
        <strain evidence="8">S7.9</strain>
    </source>
</reference>
<evidence type="ECO:0000256" key="6">
    <source>
        <dbReference type="SAM" id="Phobius"/>
    </source>
</evidence>
<keyword evidence="2 6" id="KW-0812">Transmembrane</keyword>
<dbReference type="GO" id="GO:0016020">
    <property type="term" value="C:membrane"/>
    <property type="evidence" value="ECO:0007669"/>
    <property type="project" value="UniProtKB-SubCell"/>
</dbReference>
<dbReference type="AlphaFoldDB" id="F8NMN0"/>
<feature type="compositionally biased region" description="Polar residues" evidence="5">
    <location>
        <begin position="121"/>
        <end position="135"/>
    </location>
</feature>
<feature type="region of interest" description="Disordered" evidence="5">
    <location>
        <begin position="496"/>
        <end position="533"/>
    </location>
</feature>
<dbReference type="PROSITE" id="PS50053">
    <property type="entry name" value="UBIQUITIN_2"/>
    <property type="match status" value="1"/>
</dbReference>
<dbReference type="InterPro" id="IPR029071">
    <property type="entry name" value="Ubiquitin-like_domsf"/>
</dbReference>
<dbReference type="InterPro" id="IPR000626">
    <property type="entry name" value="Ubiquitin-like_dom"/>
</dbReference>
<sequence>MSLVPIRVELPTYSHSFTVQVYTGAIVLDVKQAIFAGCTGQPRVEGQRLIWRGRYLNDEEKISDIWKSPEEQRVVHLAVHHSAWSASPPTVPRSSSPATRLASASQAVQPPQIPASPFGRPQQTNATQSSHQPSVTDQQLGFIAFKHQNAISILTNDTILPPPSHLEASRMQVKLGLENSGYIWPNILDEEYPVVDQSEGGGLTYERVTIEGRNYLTLRNPEGKPSSRQAHALKTLTYTYPLLSFNFPHLPFIPTNAVYERVASPAHMTEFLQHTNEFLQRLDLPPVQIPQINNAQNVPAPDAEADRLVHEIPVRALLAPLMMVIVRTLLLLYFISPARKPIIGMCIIAMIMYEMWAHVRVVIVRPFNQGAENNPQAPQQNGGAADAQFAPQGQGRQPGAQAPAGPNGNQGQPGPQNRPRLPTETQADGVLHSLALTNIHSESHALWPMQGAQGPREPGLLRKLVIFLSLLILTLHPAVWNKRRAALKQREGQLRTELNAMESDARDREDGTREASSNDANSNELRQTEMRARLLEQHARRPRWVKEYVQRARSGEFLDD</sequence>
<feature type="compositionally biased region" description="Polar residues" evidence="5">
    <location>
        <begin position="514"/>
        <end position="525"/>
    </location>
</feature>
<dbReference type="GO" id="GO:0030968">
    <property type="term" value="P:endoplasmic reticulum unfolded protein response"/>
    <property type="evidence" value="ECO:0007669"/>
    <property type="project" value="TreeGrafter"/>
</dbReference>
<evidence type="ECO:0000256" key="4">
    <source>
        <dbReference type="ARBA" id="ARBA00023136"/>
    </source>
</evidence>
<protein>
    <recommendedName>
        <fullName evidence="7">Ubiquitin-like domain-containing protein</fullName>
    </recommendedName>
</protein>
<feature type="compositionally biased region" description="Basic and acidic residues" evidence="5">
    <location>
        <begin position="503"/>
        <end position="513"/>
    </location>
</feature>
<feature type="region of interest" description="Disordered" evidence="5">
    <location>
        <begin position="372"/>
        <end position="423"/>
    </location>
</feature>
<dbReference type="SUPFAM" id="SSF54236">
    <property type="entry name" value="Ubiquitin-like"/>
    <property type="match status" value="1"/>
</dbReference>
<comment type="subcellular location">
    <subcellularLocation>
        <location evidence="1">Membrane</location>
    </subcellularLocation>
</comment>
<feature type="compositionally biased region" description="Polar residues" evidence="5">
    <location>
        <begin position="372"/>
        <end position="382"/>
    </location>
</feature>
<dbReference type="Proteomes" id="UP000008064">
    <property type="component" value="Unassembled WGS sequence"/>
</dbReference>
<proteinExistence type="predicted"/>
<keyword evidence="3 6" id="KW-1133">Transmembrane helix</keyword>
<evidence type="ECO:0000313" key="8">
    <source>
        <dbReference type="EMBL" id="EGO27427.1"/>
    </source>
</evidence>
<dbReference type="InterPro" id="IPR039751">
    <property type="entry name" value="HERPUD1/2"/>
</dbReference>
<feature type="transmembrane region" description="Helical" evidence="6">
    <location>
        <begin position="317"/>
        <end position="335"/>
    </location>
</feature>
<feature type="domain" description="Ubiquitin-like" evidence="7">
    <location>
        <begin position="4"/>
        <end position="64"/>
    </location>
</feature>
<feature type="transmembrane region" description="Helical" evidence="6">
    <location>
        <begin position="460"/>
        <end position="480"/>
    </location>
</feature>
<name>F8NMN0_SERL9</name>
<dbReference type="PANTHER" id="PTHR12943:SF27">
    <property type="entry name" value="HOMOCYSTEINE-INDUCED ENDOPLASMIC RETICULUM PROTEIN, ISOFORM A"/>
    <property type="match status" value="1"/>
</dbReference>
<dbReference type="PANTHER" id="PTHR12943">
    <property type="entry name" value="HOMOCYSTEINE-RESPONSIVE ENDOPLASMIC RETICULUM-RESIDENT UNIQUITIN-LIKE DOMAIN HERPUD PROTEIN FAMILY MEMBER"/>
    <property type="match status" value="1"/>
</dbReference>
<gene>
    <name evidence="8" type="ORF">SERLADRAFT_460822</name>
</gene>
<evidence type="ECO:0000259" key="7">
    <source>
        <dbReference type="PROSITE" id="PS50053"/>
    </source>
</evidence>
<feature type="compositionally biased region" description="Polar residues" evidence="5">
    <location>
        <begin position="85"/>
        <end position="109"/>
    </location>
</feature>
<organism>
    <name type="scientific">Serpula lacrymans var. lacrymans (strain S7.9)</name>
    <name type="common">Dry rot fungus</name>
    <dbReference type="NCBI Taxonomy" id="578457"/>
    <lineage>
        <taxon>Eukaryota</taxon>
        <taxon>Fungi</taxon>
        <taxon>Dikarya</taxon>
        <taxon>Basidiomycota</taxon>
        <taxon>Agaricomycotina</taxon>
        <taxon>Agaricomycetes</taxon>
        <taxon>Agaricomycetidae</taxon>
        <taxon>Boletales</taxon>
        <taxon>Coniophorineae</taxon>
        <taxon>Serpulaceae</taxon>
        <taxon>Serpula</taxon>
    </lineage>
</organism>
<dbReference type="RefSeq" id="XP_007315518.1">
    <property type="nucleotide sequence ID" value="XM_007315456.1"/>
</dbReference>
<dbReference type="EMBL" id="GL945431">
    <property type="protein sequence ID" value="EGO27427.1"/>
    <property type="molecule type" value="Genomic_DNA"/>
</dbReference>
<evidence type="ECO:0000256" key="5">
    <source>
        <dbReference type="SAM" id="MobiDB-lite"/>
    </source>
</evidence>
<feature type="region of interest" description="Disordered" evidence="5">
    <location>
        <begin position="85"/>
        <end position="135"/>
    </location>
</feature>
<dbReference type="KEGG" id="sla:SERLADRAFT_460822"/>
<accession>F8NMN0</accession>